<dbReference type="CDD" id="cd06225">
    <property type="entry name" value="HAMP"/>
    <property type="match status" value="1"/>
</dbReference>
<evidence type="ECO:0000259" key="11">
    <source>
        <dbReference type="PROSITE" id="PS50112"/>
    </source>
</evidence>
<feature type="transmembrane region" description="Helical" evidence="9">
    <location>
        <begin position="155"/>
        <end position="174"/>
    </location>
</feature>
<sequence>MKKKLIIYLLSTVIFIFVIVTALIVSIFNYEYQENLKNKLQINNNMIISLLQSNNLKDHKKFFTQNLKSSQLRVTYINKKGRVIYDSSVDASTMDNHNSREEIIKARSSGSGSIVRYSASTKKNMMYFATKFGDGFIIRSSNPLKIVSGLGSNYFKLYILAIIFSAIMSIWFSLKLSHIIVRPITDLIFITSRISKGEFHRRASILSDGEIGQLAKNFNEMADKLESTLNEVTDKQNRLEAILQSMDSGVIAVDRKNRVIIINPYAKKIFGITKDIIGQNLLDNIRNFELENILHKSDDNYKEIRISWPKERELRIKTADIINANAHIGTVAVVQDITEVKKLENMRTQFVANVSHELKTPLTSIKGFAETLKYVDDVETKEKFLNIINEEADRLTRLITDILTLSHIEQQEEVKREKINVNKIVDDVYNLMKNTADLKGIQLSVNQQNVKILIGDTDRFKQMLINLVDNGINYSESGNSVFIGTESKPDRFILWVQDTGVGIAKDQIPRLFERFYRVDKARSRSKGGTGLGLAIVKHIVLEFNGKIHVESQLGVGSKFIIEIPYSE</sequence>
<dbReference type="PANTHER" id="PTHR45453">
    <property type="entry name" value="PHOSPHATE REGULON SENSOR PROTEIN PHOR"/>
    <property type="match status" value="1"/>
</dbReference>
<comment type="catalytic activity">
    <reaction evidence="1">
        <text>ATP + protein L-histidine = ADP + protein N-phospho-L-histidine.</text>
        <dbReference type="EC" id="2.7.13.3"/>
    </reaction>
</comment>
<dbReference type="NCBIfam" id="TIGR00229">
    <property type="entry name" value="sensory_box"/>
    <property type="match status" value="1"/>
</dbReference>
<keyword evidence="4" id="KW-0597">Phosphoprotein</keyword>
<evidence type="ECO:0000259" key="12">
    <source>
        <dbReference type="PROSITE" id="PS50885"/>
    </source>
</evidence>
<comment type="subcellular location">
    <subcellularLocation>
        <location evidence="2">Membrane</location>
    </subcellularLocation>
</comment>
<dbReference type="NCBIfam" id="NF046044">
    <property type="entry name" value="PnpS"/>
    <property type="match status" value="1"/>
</dbReference>
<feature type="domain" description="HAMP" evidence="12">
    <location>
        <begin position="178"/>
        <end position="230"/>
    </location>
</feature>
<dbReference type="InterPro" id="IPR003594">
    <property type="entry name" value="HATPase_dom"/>
</dbReference>
<dbReference type="Pfam" id="PF00672">
    <property type="entry name" value="HAMP"/>
    <property type="match status" value="1"/>
</dbReference>
<evidence type="ECO:0000313" key="14">
    <source>
        <dbReference type="Proteomes" id="UP000776252"/>
    </source>
</evidence>
<keyword evidence="5" id="KW-0808">Transferase</keyword>
<keyword evidence="14" id="KW-1185">Reference proteome</keyword>
<dbReference type="PROSITE" id="PS50112">
    <property type="entry name" value="PAS"/>
    <property type="match status" value="1"/>
</dbReference>
<feature type="coiled-coil region" evidence="8">
    <location>
        <begin position="215"/>
        <end position="242"/>
    </location>
</feature>
<comment type="caution">
    <text evidence="13">The sequence shown here is derived from an EMBL/GenBank/DDBJ whole genome shotgun (WGS) entry which is preliminary data.</text>
</comment>
<evidence type="ECO:0000256" key="7">
    <source>
        <dbReference type="ARBA" id="ARBA00023012"/>
    </source>
</evidence>
<dbReference type="SMART" id="SM00388">
    <property type="entry name" value="HisKA"/>
    <property type="match status" value="1"/>
</dbReference>
<evidence type="ECO:0000313" key="13">
    <source>
        <dbReference type="EMBL" id="MBU3158572.1"/>
    </source>
</evidence>
<keyword evidence="7" id="KW-0902">Two-component regulatory system</keyword>
<dbReference type="EMBL" id="JAHLDV010000003">
    <property type="protein sequence ID" value="MBU3158572.1"/>
    <property type="molecule type" value="Genomic_DNA"/>
</dbReference>
<dbReference type="InterPro" id="IPR050351">
    <property type="entry name" value="BphY/WalK/GraS-like"/>
</dbReference>
<dbReference type="SMART" id="SM00387">
    <property type="entry name" value="HATPase_c"/>
    <property type="match status" value="1"/>
</dbReference>
<dbReference type="CDD" id="cd00130">
    <property type="entry name" value="PAS"/>
    <property type="match status" value="1"/>
</dbReference>
<proteinExistence type="predicted"/>
<dbReference type="InterPro" id="IPR005467">
    <property type="entry name" value="His_kinase_dom"/>
</dbReference>
<reference evidence="13 14" key="1">
    <citation type="submission" date="2021-06" db="EMBL/GenBank/DDBJ databases">
        <title>Clostridia strains as spoilage organisms.</title>
        <authorList>
            <person name="Wambui J."/>
            <person name="Stephan R."/>
            <person name="Stevens M.J.A."/>
        </authorList>
    </citation>
    <scope>NUCLEOTIDE SEQUENCE [LARGE SCALE GENOMIC DNA]</scope>
    <source>
        <strain evidence="13 14">DSM 14204</strain>
    </source>
</reference>
<dbReference type="EC" id="2.7.13.3" evidence="3"/>
<dbReference type="InterPro" id="IPR013767">
    <property type="entry name" value="PAS_fold"/>
</dbReference>
<evidence type="ECO:0000256" key="8">
    <source>
        <dbReference type="SAM" id="Coils"/>
    </source>
</evidence>
<keyword evidence="6" id="KW-0418">Kinase</keyword>
<protein>
    <recommendedName>
        <fullName evidence="3">histidine kinase</fullName>
        <ecNumber evidence="3">2.7.13.3</ecNumber>
    </recommendedName>
</protein>
<accession>A0ABS6BP36</accession>
<keyword evidence="9" id="KW-0472">Membrane</keyword>
<dbReference type="CDD" id="cd00082">
    <property type="entry name" value="HisKA"/>
    <property type="match status" value="1"/>
</dbReference>
<dbReference type="Pfam" id="PF02518">
    <property type="entry name" value="HATPase_c"/>
    <property type="match status" value="1"/>
</dbReference>
<feature type="domain" description="PAS" evidence="11">
    <location>
        <begin position="235"/>
        <end position="275"/>
    </location>
</feature>
<dbReference type="InterPro" id="IPR031967">
    <property type="entry name" value="PhoR_single_Cache-like_dom"/>
</dbReference>
<dbReference type="SMART" id="SM00304">
    <property type="entry name" value="HAMP"/>
    <property type="match status" value="1"/>
</dbReference>
<evidence type="ECO:0000256" key="6">
    <source>
        <dbReference type="ARBA" id="ARBA00022777"/>
    </source>
</evidence>
<dbReference type="Proteomes" id="UP000776252">
    <property type="component" value="Unassembled WGS sequence"/>
</dbReference>
<evidence type="ECO:0000256" key="1">
    <source>
        <dbReference type="ARBA" id="ARBA00000085"/>
    </source>
</evidence>
<keyword evidence="9" id="KW-1133">Transmembrane helix</keyword>
<dbReference type="InterPro" id="IPR003661">
    <property type="entry name" value="HisK_dim/P_dom"/>
</dbReference>
<evidence type="ECO:0000256" key="4">
    <source>
        <dbReference type="ARBA" id="ARBA00022553"/>
    </source>
</evidence>
<evidence type="ECO:0000259" key="10">
    <source>
        <dbReference type="PROSITE" id="PS50109"/>
    </source>
</evidence>
<feature type="domain" description="Histidine kinase" evidence="10">
    <location>
        <begin position="353"/>
        <end position="567"/>
    </location>
</feature>
<keyword evidence="9" id="KW-0812">Transmembrane</keyword>
<dbReference type="PANTHER" id="PTHR45453:SF1">
    <property type="entry name" value="PHOSPHATE REGULON SENSOR PROTEIN PHOR"/>
    <property type="match status" value="1"/>
</dbReference>
<keyword evidence="8" id="KW-0175">Coiled coil</keyword>
<dbReference type="PROSITE" id="PS50109">
    <property type="entry name" value="HIS_KIN"/>
    <property type="match status" value="1"/>
</dbReference>
<evidence type="ECO:0000256" key="3">
    <source>
        <dbReference type="ARBA" id="ARBA00012438"/>
    </source>
</evidence>
<organism evidence="13 14">
    <name type="scientific">Clostridium frigoris</name>
    <dbReference type="NCBI Taxonomy" id="205327"/>
    <lineage>
        <taxon>Bacteria</taxon>
        <taxon>Bacillati</taxon>
        <taxon>Bacillota</taxon>
        <taxon>Clostridia</taxon>
        <taxon>Eubacteriales</taxon>
        <taxon>Clostridiaceae</taxon>
        <taxon>Clostridium</taxon>
    </lineage>
</organism>
<dbReference type="InterPro" id="IPR000014">
    <property type="entry name" value="PAS"/>
</dbReference>
<dbReference type="Pfam" id="PF00989">
    <property type="entry name" value="PAS"/>
    <property type="match status" value="1"/>
</dbReference>
<gene>
    <name evidence="13" type="ORF">KPL37_02140</name>
</gene>
<evidence type="ECO:0000256" key="5">
    <source>
        <dbReference type="ARBA" id="ARBA00022679"/>
    </source>
</evidence>
<dbReference type="InterPro" id="IPR003660">
    <property type="entry name" value="HAMP_dom"/>
</dbReference>
<dbReference type="RefSeq" id="WP_216145686.1">
    <property type="nucleotide sequence ID" value="NZ_JAHLDV010000003.1"/>
</dbReference>
<evidence type="ECO:0000256" key="9">
    <source>
        <dbReference type="SAM" id="Phobius"/>
    </source>
</evidence>
<name>A0ABS6BP36_9CLOT</name>
<evidence type="ECO:0000256" key="2">
    <source>
        <dbReference type="ARBA" id="ARBA00004370"/>
    </source>
</evidence>
<feature type="transmembrane region" description="Helical" evidence="9">
    <location>
        <begin position="6"/>
        <end position="30"/>
    </location>
</feature>
<dbReference type="Pfam" id="PF16736">
    <property type="entry name" value="sCache_like"/>
    <property type="match status" value="1"/>
</dbReference>
<dbReference type="PROSITE" id="PS50885">
    <property type="entry name" value="HAMP"/>
    <property type="match status" value="1"/>
</dbReference>
<dbReference type="SMART" id="SM00091">
    <property type="entry name" value="PAS"/>
    <property type="match status" value="1"/>
</dbReference>
<dbReference type="Pfam" id="PF00512">
    <property type="entry name" value="HisKA"/>
    <property type="match status" value="1"/>
</dbReference>